<evidence type="ECO:0000256" key="2">
    <source>
        <dbReference type="ARBA" id="ARBA00029638"/>
    </source>
</evidence>
<evidence type="ECO:0000256" key="1">
    <source>
        <dbReference type="ARBA" id="ARBA00005233"/>
    </source>
</evidence>
<dbReference type="InterPro" id="IPR001082">
    <property type="entry name" value="Pilin"/>
</dbReference>
<dbReference type="Gene3D" id="3.30.700.10">
    <property type="entry name" value="Glycoprotein, Type 4 Pilin"/>
    <property type="match status" value="1"/>
</dbReference>
<dbReference type="SUPFAM" id="SSF54523">
    <property type="entry name" value="Pili subunits"/>
    <property type="match status" value="1"/>
</dbReference>
<dbReference type="Proteomes" id="UP001163624">
    <property type="component" value="Chromosome"/>
</dbReference>
<accession>A0ABY7A691</accession>
<gene>
    <name evidence="3" type="ORF">OU419_26885</name>
</gene>
<dbReference type="EMBL" id="CP113432">
    <property type="protein sequence ID" value="WAI52574.1"/>
    <property type="molecule type" value="Genomic_DNA"/>
</dbReference>
<keyword evidence="4" id="KW-1185">Reference proteome</keyword>
<organism evidence="3 4">
    <name type="scientific">Pseudomonas triclosanedens</name>
    <dbReference type="NCBI Taxonomy" id="2961893"/>
    <lineage>
        <taxon>Bacteria</taxon>
        <taxon>Pseudomonadati</taxon>
        <taxon>Pseudomonadota</taxon>
        <taxon>Gammaproteobacteria</taxon>
        <taxon>Pseudomonadales</taxon>
        <taxon>Pseudomonadaceae</taxon>
        <taxon>Pseudomonas</taxon>
    </lineage>
</organism>
<comment type="similarity">
    <text evidence="1">Belongs to the N-Me-Phe pilin family.</text>
</comment>
<reference evidence="3" key="1">
    <citation type="submission" date="2022-11" db="EMBL/GenBank/DDBJ databases">
        <title>Pseudomonas triclosanedens sp. nov., a triclosan degrader isolated from activated sludge.</title>
        <authorList>
            <person name="Yin Y."/>
            <person name="Lu Z."/>
        </authorList>
    </citation>
    <scope>NUCLEOTIDE SEQUENCE</scope>
    <source>
        <strain evidence="3">ZM23</strain>
    </source>
</reference>
<proteinExistence type="inferred from homology"/>
<evidence type="ECO:0000313" key="4">
    <source>
        <dbReference type="Proteomes" id="UP001163624"/>
    </source>
</evidence>
<dbReference type="InterPro" id="IPR045584">
    <property type="entry name" value="Pilin-like"/>
</dbReference>
<protein>
    <recommendedName>
        <fullName evidence="2">Pilin</fullName>
    </recommendedName>
</protein>
<sequence>MQATAGIQGDVAVDTANAGSLTATTDTIAAAQDLEGKYFKAKSASVTSGGIISVKFDSGALNGQTMTLTPTLNAAKNQIASWKCTGLSKNNTLPSGCR</sequence>
<name>A0ABY7A691_9PSED</name>
<dbReference type="Pfam" id="PF00114">
    <property type="entry name" value="Pilin"/>
    <property type="match status" value="1"/>
</dbReference>
<evidence type="ECO:0000313" key="3">
    <source>
        <dbReference type="EMBL" id="WAI52574.1"/>
    </source>
</evidence>